<evidence type="ECO:0000256" key="13">
    <source>
        <dbReference type="ARBA" id="ARBA00023237"/>
    </source>
</evidence>
<reference evidence="18 19" key="1">
    <citation type="submission" date="2017-02" db="EMBL/GenBank/DDBJ databases">
        <authorList>
            <person name="Peterson S.W."/>
        </authorList>
    </citation>
    <scope>NUCLEOTIDE SEQUENCE [LARGE SCALE GENOMIC DNA]</scope>
    <source>
        <strain evidence="18 19">S285</strain>
    </source>
</reference>
<keyword evidence="10 15" id="KW-0798">TonB box</keyword>
<dbReference type="PANTHER" id="PTHR32552">
    <property type="entry name" value="FERRICHROME IRON RECEPTOR-RELATED"/>
    <property type="match status" value="1"/>
</dbReference>
<dbReference type="AlphaFoldDB" id="A0A1W6MU98"/>
<evidence type="ECO:0000256" key="1">
    <source>
        <dbReference type="ARBA" id="ARBA00004571"/>
    </source>
</evidence>
<evidence type="ECO:0000256" key="2">
    <source>
        <dbReference type="ARBA" id="ARBA00009810"/>
    </source>
</evidence>
<dbReference type="KEGG" id="mbry:B1812_08640"/>
<evidence type="ECO:0000256" key="11">
    <source>
        <dbReference type="ARBA" id="ARBA00023136"/>
    </source>
</evidence>
<evidence type="ECO:0000256" key="5">
    <source>
        <dbReference type="ARBA" id="ARBA00022496"/>
    </source>
</evidence>
<evidence type="ECO:0000256" key="14">
    <source>
        <dbReference type="PROSITE-ProRule" id="PRU01360"/>
    </source>
</evidence>
<feature type="domain" description="TonB-dependent receptor plug" evidence="17">
    <location>
        <begin position="2"/>
        <end position="83"/>
    </location>
</feature>
<protein>
    <submittedName>
        <fullName evidence="18">TonB-dependent siderophore receptor</fullName>
    </submittedName>
</protein>
<dbReference type="Proteomes" id="UP000193978">
    <property type="component" value="Chromosome"/>
</dbReference>
<dbReference type="PROSITE" id="PS52016">
    <property type="entry name" value="TONB_DEPENDENT_REC_3"/>
    <property type="match status" value="1"/>
</dbReference>
<keyword evidence="4 14" id="KW-1134">Transmembrane beta strand</keyword>
<keyword evidence="5" id="KW-0410">Iron transport</keyword>
<dbReference type="NCBIfam" id="TIGR01783">
    <property type="entry name" value="TonB-siderophor"/>
    <property type="match status" value="1"/>
</dbReference>
<comment type="subcellular location">
    <subcellularLocation>
        <location evidence="1 14">Cell outer membrane</location>
        <topology evidence="1 14">Multi-pass membrane protein</topology>
    </subcellularLocation>
</comment>
<keyword evidence="12 18" id="KW-0675">Receptor</keyword>
<evidence type="ECO:0000256" key="15">
    <source>
        <dbReference type="RuleBase" id="RU003357"/>
    </source>
</evidence>
<evidence type="ECO:0000256" key="6">
    <source>
        <dbReference type="ARBA" id="ARBA00022692"/>
    </source>
</evidence>
<sequence>MIQDQQDLTILEAVQNVSGVQAQSGAFYDQYRIRGFNSGYGATYRDTLKMEGIIGAEDPAFTDRVEVVKGPASMLFGRIEPGGLINIVPKKPREEASQTAQTQVGSWGLSRSSVDLTGPVDEAKTVLYRFMAVYDRADSFTDYEHHDNGAAALFLTFLPTQNFESNVQFEHYEKKLTNAEGLGAFPVNLMSDANGKPWVIPGYNDRPTPLPRNFSVGDPVMWNEFPYVIHRTLFFYDWTYHFNDQWKITNRLHYIDDHENQDGLGNWGGFDGTWLTRKFLNNPLSRGILSTNLDLHGEFETGPLKHKILAGLDWYKYQDDWVGDYGFNLPWPALNVWSPYTSIPSPLLHYLADTSRNNTLWRSRWQDFGAYVQNDVSFLEDRVHLLLGGRYDEAPQQYSKDYGYSGADCWPNCTGYPLKTYSDRIPVSPRVGALFKMDDRTSIYGSYVRSTGSNNSSVTADGRAVPPEKAKQWEVGVKREWLEGRFLTTLALFDLTKMNVLEPDPSNPMFSIPVGKVNSRGVEFDASGQVTENLNIIGSYTFNPVKVIDDGDNGGANRRFEGAAPHVGNIWAKWDTAPKQPEGFEFGFGVYAMSWRWGDLANTWVMPGYVKFDMMGGYRTLIGGHKLTVQLNIKNLSDTRYWDHGDAYQFAFMGKPRTFIGMVKLDW</sequence>
<dbReference type="InterPro" id="IPR012910">
    <property type="entry name" value="Plug_dom"/>
</dbReference>
<comment type="similarity">
    <text evidence="2 14 15">Belongs to the TonB-dependent receptor family.</text>
</comment>
<feature type="domain" description="TonB-dependent receptor-like beta-barrel" evidence="16">
    <location>
        <begin position="207"/>
        <end position="636"/>
    </location>
</feature>
<name>A0A1W6MU98_9HYPH</name>
<keyword evidence="19" id="KW-1185">Reference proteome</keyword>
<dbReference type="PANTHER" id="PTHR32552:SF68">
    <property type="entry name" value="FERRICHROME OUTER MEMBRANE TRANSPORTER_PHAGE RECEPTOR"/>
    <property type="match status" value="1"/>
</dbReference>
<evidence type="ECO:0000256" key="4">
    <source>
        <dbReference type="ARBA" id="ARBA00022452"/>
    </source>
</evidence>
<dbReference type="InterPro" id="IPR037066">
    <property type="entry name" value="Plug_dom_sf"/>
</dbReference>
<dbReference type="Pfam" id="PF07715">
    <property type="entry name" value="Plug"/>
    <property type="match status" value="1"/>
</dbReference>
<dbReference type="GO" id="GO:0015891">
    <property type="term" value="P:siderophore transport"/>
    <property type="evidence" value="ECO:0007669"/>
    <property type="project" value="InterPro"/>
</dbReference>
<keyword evidence="6 14" id="KW-0812">Transmembrane</keyword>
<keyword evidence="9" id="KW-0406">Ion transport</keyword>
<evidence type="ECO:0000313" key="19">
    <source>
        <dbReference type="Proteomes" id="UP000193978"/>
    </source>
</evidence>
<dbReference type="InterPro" id="IPR010105">
    <property type="entry name" value="TonB_sidphr_rcpt"/>
</dbReference>
<keyword evidence="7" id="KW-0732">Signal</keyword>
<evidence type="ECO:0000256" key="9">
    <source>
        <dbReference type="ARBA" id="ARBA00023065"/>
    </source>
</evidence>
<dbReference type="Gene3D" id="2.170.130.10">
    <property type="entry name" value="TonB-dependent receptor, plug domain"/>
    <property type="match status" value="1"/>
</dbReference>
<evidence type="ECO:0000256" key="3">
    <source>
        <dbReference type="ARBA" id="ARBA00022448"/>
    </source>
</evidence>
<gene>
    <name evidence="18" type="ORF">B1812_08640</name>
</gene>
<evidence type="ECO:0000256" key="12">
    <source>
        <dbReference type="ARBA" id="ARBA00023170"/>
    </source>
</evidence>
<evidence type="ECO:0000256" key="7">
    <source>
        <dbReference type="ARBA" id="ARBA00022729"/>
    </source>
</evidence>
<dbReference type="Gene3D" id="2.40.170.20">
    <property type="entry name" value="TonB-dependent receptor, beta-barrel domain"/>
    <property type="match status" value="1"/>
</dbReference>
<keyword evidence="8" id="KW-0408">Iron</keyword>
<dbReference type="GO" id="GO:0038023">
    <property type="term" value="F:signaling receptor activity"/>
    <property type="evidence" value="ECO:0007669"/>
    <property type="project" value="InterPro"/>
</dbReference>
<dbReference type="InterPro" id="IPR036942">
    <property type="entry name" value="Beta-barrel_TonB_sf"/>
</dbReference>
<accession>A0A1W6MU98</accession>
<evidence type="ECO:0000256" key="8">
    <source>
        <dbReference type="ARBA" id="ARBA00023004"/>
    </source>
</evidence>
<dbReference type="EMBL" id="CP019948">
    <property type="protein sequence ID" value="ARN81137.1"/>
    <property type="molecule type" value="Genomic_DNA"/>
</dbReference>
<dbReference type="InterPro" id="IPR039426">
    <property type="entry name" value="TonB-dep_rcpt-like"/>
</dbReference>
<keyword evidence="3 14" id="KW-0813">Transport</keyword>
<dbReference type="Pfam" id="PF00593">
    <property type="entry name" value="TonB_dep_Rec_b-barrel"/>
    <property type="match status" value="1"/>
</dbReference>
<evidence type="ECO:0000313" key="18">
    <source>
        <dbReference type="EMBL" id="ARN81137.1"/>
    </source>
</evidence>
<evidence type="ECO:0000259" key="17">
    <source>
        <dbReference type="Pfam" id="PF07715"/>
    </source>
</evidence>
<keyword evidence="13 14" id="KW-0998">Cell outer membrane</keyword>
<dbReference type="RefSeq" id="WP_245300149.1">
    <property type="nucleotide sequence ID" value="NZ_AP027149.1"/>
</dbReference>
<dbReference type="GO" id="GO:0009279">
    <property type="term" value="C:cell outer membrane"/>
    <property type="evidence" value="ECO:0007669"/>
    <property type="project" value="UniProtKB-SubCell"/>
</dbReference>
<dbReference type="SUPFAM" id="SSF56935">
    <property type="entry name" value="Porins"/>
    <property type="match status" value="1"/>
</dbReference>
<organism evidence="18 19">
    <name type="scientific">Methylocystis bryophila</name>
    <dbReference type="NCBI Taxonomy" id="655015"/>
    <lineage>
        <taxon>Bacteria</taxon>
        <taxon>Pseudomonadati</taxon>
        <taxon>Pseudomonadota</taxon>
        <taxon>Alphaproteobacteria</taxon>
        <taxon>Hyphomicrobiales</taxon>
        <taxon>Methylocystaceae</taxon>
        <taxon>Methylocystis</taxon>
    </lineage>
</organism>
<keyword evidence="11 14" id="KW-0472">Membrane</keyword>
<proteinExistence type="inferred from homology"/>
<dbReference type="CDD" id="cd01347">
    <property type="entry name" value="ligand_gated_channel"/>
    <property type="match status" value="1"/>
</dbReference>
<dbReference type="GO" id="GO:0015344">
    <property type="term" value="F:siderophore uptake transmembrane transporter activity"/>
    <property type="evidence" value="ECO:0007669"/>
    <property type="project" value="TreeGrafter"/>
</dbReference>
<dbReference type="InterPro" id="IPR000531">
    <property type="entry name" value="Beta-barrel_TonB"/>
</dbReference>
<evidence type="ECO:0000256" key="10">
    <source>
        <dbReference type="ARBA" id="ARBA00023077"/>
    </source>
</evidence>
<evidence type="ECO:0000259" key="16">
    <source>
        <dbReference type="Pfam" id="PF00593"/>
    </source>
</evidence>
<dbReference type="STRING" id="655015.B1812_08640"/>